<dbReference type="InterPro" id="IPR048228">
    <property type="entry name" value="HelD_bacillota"/>
</dbReference>
<dbReference type="PANTHER" id="PTHR11070">
    <property type="entry name" value="UVRD / RECB / PCRA DNA HELICASE FAMILY MEMBER"/>
    <property type="match status" value="1"/>
</dbReference>
<dbReference type="PROSITE" id="PS51198">
    <property type="entry name" value="UVRD_HELICASE_ATP_BIND"/>
    <property type="match status" value="1"/>
</dbReference>
<feature type="binding site" evidence="5">
    <location>
        <begin position="233"/>
        <end position="240"/>
    </location>
    <ligand>
        <name>ATP</name>
        <dbReference type="ChEBI" id="CHEBI:30616"/>
    </ligand>
</feature>
<gene>
    <name evidence="7" type="ORF">EYB31_39505</name>
</gene>
<dbReference type="InterPro" id="IPR013986">
    <property type="entry name" value="DExx_box_DNA_helicase_dom_sf"/>
</dbReference>
<protein>
    <submittedName>
        <fullName evidence="7">Helicase</fullName>
    </submittedName>
</protein>
<comment type="caution">
    <text evidence="7">The sequence shown here is derived from an EMBL/GenBank/DDBJ whole genome shotgun (WGS) entry which is preliminary data.</text>
</comment>
<proteinExistence type="predicted"/>
<reference evidence="7 8" key="1">
    <citation type="submission" date="2019-02" db="EMBL/GenBank/DDBJ databases">
        <title>Paenibacillus sp. nov., isolated from surface-sterilized tissue of Thalictrum simplex L.</title>
        <authorList>
            <person name="Tuo L."/>
        </authorList>
    </citation>
    <scope>NUCLEOTIDE SEQUENCE [LARGE SCALE GENOMIC DNA]</scope>
    <source>
        <strain evidence="7 8">N2SHLJ1</strain>
    </source>
</reference>
<dbReference type="GO" id="GO:0003677">
    <property type="term" value="F:DNA binding"/>
    <property type="evidence" value="ECO:0007669"/>
    <property type="project" value="InterPro"/>
</dbReference>
<dbReference type="Gene3D" id="1.10.10.160">
    <property type="match status" value="1"/>
</dbReference>
<dbReference type="Pfam" id="PF00580">
    <property type="entry name" value="UvrD-helicase"/>
    <property type="match status" value="1"/>
</dbReference>
<keyword evidence="8" id="KW-1185">Reference proteome</keyword>
<name>A0A4Q9DC52_9BACL</name>
<evidence type="ECO:0000256" key="2">
    <source>
        <dbReference type="ARBA" id="ARBA00022801"/>
    </source>
</evidence>
<dbReference type="InterPro" id="IPR014016">
    <property type="entry name" value="UvrD-like_ATP-bd"/>
</dbReference>
<dbReference type="NCBIfam" id="NF041464">
    <property type="entry name" value="HelD_BACSU"/>
    <property type="match status" value="1"/>
</dbReference>
<keyword evidence="4 5" id="KW-0067">ATP-binding</keyword>
<organism evidence="7 8">
    <name type="scientific">Paenibacillus thalictri</name>
    <dbReference type="NCBI Taxonomy" id="2527873"/>
    <lineage>
        <taxon>Bacteria</taxon>
        <taxon>Bacillati</taxon>
        <taxon>Bacillota</taxon>
        <taxon>Bacilli</taxon>
        <taxon>Bacillales</taxon>
        <taxon>Paenibacillaceae</taxon>
        <taxon>Paenibacillus</taxon>
    </lineage>
</organism>
<evidence type="ECO:0000256" key="5">
    <source>
        <dbReference type="PROSITE-ProRule" id="PRU00560"/>
    </source>
</evidence>
<feature type="domain" description="UvrD-like helicase ATP-binding" evidence="6">
    <location>
        <begin position="212"/>
        <end position="619"/>
    </location>
</feature>
<dbReference type="GO" id="GO:0000725">
    <property type="term" value="P:recombinational repair"/>
    <property type="evidence" value="ECO:0007669"/>
    <property type="project" value="TreeGrafter"/>
</dbReference>
<evidence type="ECO:0000256" key="3">
    <source>
        <dbReference type="ARBA" id="ARBA00022806"/>
    </source>
</evidence>
<evidence type="ECO:0000259" key="6">
    <source>
        <dbReference type="PROSITE" id="PS51198"/>
    </source>
</evidence>
<dbReference type="PANTHER" id="PTHR11070:SF17">
    <property type="entry name" value="DNA HELICASE IV"/>
    <property type="match status" value="1"/>
</dbReference>
<dbReference type="GO" id="GO:0016787">
    <property type="term" value="F:hydrolase activity"/>
    <property type="evidence" value="ECO:0007669"/>
    <property type="project" value="UniProtKB-UniRule"/>
</dbReference>
<dbReference type="Gene3D" id="3.40.50.300">
    <property type="entry name" value="P-loop containing nucleotide triphosphate hydrolases"/>
    <property type="match status" value="3"/>
</dbReference>
<dbReference type="InterPro" id="IPR027417">
    <property type="entry name" value="P-loop_NTPase"/>
</dbReference>
<dbReference type="GO" id="GO:0005524">
    <property type="term" value="F:ATP binding"/>
    <property type="evidence" value="ECO:0007669"/>
    <property type="project" value="UniProtKB-UniRule"/>
</dbReference>
<accession>A0A4Q9DC52</accession>
<dbReference type="SUPFAM" id="SSF52540">
    <property type="entry name" value="P-loop containing nucleoside triphosphate hydrolases"/>
    <property type="match status" value="1"/>
</dbReference>
<dbReference type="RefSeq" id="WP_131019092.1">
    <property type="nucleotide sequence ID" value="NZ_SIRE01000055.1"/>
</dbReference>
<dbReference type="Pfam" id="PF13538">
    <property type="entry name" value="UvrD_C_2"/>
    <property type="match status" value="1"/>
</dbReference>
<keyword evidence="2 5" id="KW-0378">Hydrolase</keyword>
<dbReference type="GO" id="GO:0005829">
    <property type="term" value="C:cytosol"/>
    <property type="evidence" value="ECO:0007669"/>
    <property type="project" value="TreeGrafter"/>
</dbReference>
<dbReference type="Proteomes" id="UP000293142">
    <property type="component" value="Unassembled WGS sequence"/>
</dbReference>
<evidence type="ECO:0000256" key="1">
    <source>
        <dbReference type="ARBA" id="ARBA00022741"/>
    </source>
</evidence>
<dbReference type="InterPro" id="IPR027785">
    <property type="entry name" value="UvrD-like_helicase_C"/>
</dbReference>
<keyword evidence="1 5" id="KW-0547">Nucleotide-binding</keyword>
<keyword evidence="3 5" id="KW-0347">Helicase</keyword>
<dbReference type="InterPro" id="IPR000212">
    <property type="entry name" value="DNA_helicase_UvrD/REP"/>
</dbReference>
<evidence type="ECO:0000313" key="7">
    <source>
        <dbReference type="EMBL" id="TBL67631.1"/>
    </source>
</evidence>
<dbReference type="OrthoDB" id="9787585at2"/>
<dbReference type="AlphaFoldDB" id="A0A4Q9DC52"/>
<evidence type="ECO:0000256" key="4">
    <source>
        <dbReference type="ARBA" id="ARBA00022840"/>
    </source>
</evidence>
<dbReference type="EMBL" id="SIRE01000055">
    <property type="protein sequence ID" value="TBL67631.1"/>
    <property type="molecule type" value="Genomic_DNA"/>
</dbReference>
<dbReference type="GO" id="GO:0043138">
    <property type="term" value="F:3'-5' DNA helicase activity"/>
    <property type="evidence" value="ECO:0007669"/>
    <property type="project" value="TreeGrafter"/>
</dbReference>
<sequence>MTVPEQQLDAEKSRMDNVIEQITERIGHMEKVTEERKSAVTDIRQNFWSDITVNVDEIDDIMETISAVKQQTFVLKTEERGLHHAEETLDRLKRMKDAPYFARIDFREDGVEQSEPLYIGIASFMKEPSEQYLIYDWRAPISNLFYDYAPGPAAYETPMGSIKGEMTLKRQFIIRNGNLRYMFDTGVTIGDEVLQQILGKSADEHMKSIVATIQKEQNQIIRDDKHRLLIVQGAAGSGKTSVALQRVAYQLYKHRQSLNADNMVLFSPNALFNSYVSTVLPELGEANMQQTTYQEYLNLRLGALFQVEDPYTQLEYILTSQQEPGYDARISGIRYKASAEFFQVISRYKELLEREGLLFKNITFRGRILLSSRKIAQRFYEFDPSIRLSNRIVLVKEWLLKQLREMEKAEWSEDWVREEIELLDTEQYQKVYLKLRKQDPNLEYSFDFHDKETELLSKMIVREKFDRLREKIKKLQFVNVTATYKQLFTNNDLFAKIASGQSEPEHWQEICRYTIERLEQKQLAYEDATPMLFLSEIIQGFHTLNTVRHVLIDEAQDYSPFQYEFLKRLFPRSKMTLLGDLNQSIYAHAATLGSYQPLIDLYGESDTRIIRLTKSYRSTQEIVEFTKAMLPGGEAIEPFNRSGAKPKVFRTTGRDLRVQQIAQDIDRIKSQGMQSIAVICKTALESKEAYELLNQHTEMRLVTSEDHTFTSGTLLFPAYLAKGLEFDAVIIYDASDRVYKHEAERKLFYTACTRAMHQLYLYYEDQLTPFVKTIDGALYETVL</sequence>
<evidence type="ECO:0000313" key="8">
    <source>
        <dbReference type="Proteomes" id="UP000293142"/>
    </source>
</evidence>